<dbReference type="RefSeq" id="WP_015707745.1">
    <property type="nucleotide sequence ID" value="NC_015578.1"/>
</dbReference>
<name>F5YH40_TREPZ</name>
<dbReference type="eggNOG" id="COG1216">
    <property type="taxonomic scope" value="Bacteria"/>
</dbReference>
<keyword evidence="3" id="KW-1185">Reference proteome</keyword>
<sequence>MSTIPIIFNESLPSYTAVGGSVRGASTGVSAILLNRGGRYPRRTLFKELEKSGFDYIISLEGPHDRYDLEELSGRFPFVRFILLKDQVSPGEQINLAVSELNSPLFFVLWNDLRILHGGDAAKISEWLRFSREELRKAPSGTRASGGTIRRLCTVPVMQNSGMETLPTIITPAFFRSTVKPLHFPPHGEAQPSLYPFDGVGLYDRDRFIKLGGFDSSINSTYYQLLDFGFRAHLWGEEIRSTQLIRLSYDGEAEAEDTTTDSNYRRFYLKNLAPVFHRDSAHIPISLFPAYFLKTGGEIGAAWGEFNRNRLWVRANRYRFRRDARILTSLWEHPGGMDDPGYFPPEDESFPGRIEFPGNSSGAGFSRGTPHSPGVPKP</sequence>
<evidence type="ECO:0000313" key="3">
    <source>
        <dbReference type="Proteomes" id="UP000009223"/>
    </source>
</evidence>
<feature type="region of interest" description="Disordered" evidence="1">
    <location>
        <begin position="337"/>
        <end position="378"/>
    </location>
</feature>
<organism evidence="2 3">
    <name type="scientific">Treponema primitia (strain ATCC BAA-887 / DSM 12427 / ZAS-2)</name>
    <dbReference type="NCBI Taxonomy" id="545694"/>
    <lineage>
        <taxon>Bacteria</taxon>
        <taxon>Pseudomonadati</taxon>
        <taxon>Spirochaetota</taxon>
        <taxon>Spirochaetia</taxon>
        <taxon>Spirochaetales</taxon>
        <taxon>Treponemataceae</taxon>
        <taxon>Treponema</taxon>
    </lineage>
</organism>
<reference evidence="3" key="1">
    <citation type="submission" date="2009-12" db="EMBL/GenBank/DDBJ databases">
        <title>Complete sequence of Treponema primitia strain ZAS-2.</title>
        <authorList>
            <person name="Tetu S.G."/>
            <person name="Matson E."/>
            <person name="Ren Q."/>
            <person name="Seshadri R."/>
            <person name="Elbourne L."/>
            <person name="Hassan K.A."/>
            <person name="Durkin A."/>
            <person name="Radune D."/>
            <person name="Mohamoud Y."/>
            <person name="Shay R."/>
            <person name="Jin S."/>
            <person name="Zhang X."/>
            <person name="Lucey K."/>
            <person name="Ballor N.R."/>
            <person name="Ottesen E."/>
            <person name="Rosenthal R."/>
            <person name="Allen A."/>
            <person name="Leadbetter J.R."/>
            <person name="Paulsen I.T."/>
        </authorList>
    </citation>
    <scope>NUCLEOTIDE SEQUENCE [LARGE SCALE GENOMIC DNA]</scope>
    <source>
        <strain evidence="3">ATCC BAA-887 / DSM 12427 / ZAS-2</strain>
    </source>
</reference>
<proteinExistence type="predicted"/>
<dbReference type="STRING" id="545694.TREPR_2464"/>
<accession>F5YH40</accession>
<dbReference type="HOGENOM" id="CLU_073854_0_0_12"/>
<dbReference type="EMBL" id="CP001843">
    <property type="protein sequence ID" value="AEF85981.1"/>
    <property type="molecule type" value="Genomic_DNA"/>
</dbReference>
<dbReference type="Proteomes" id="UP000009223">
    <property type="component" value="Chromosome"/>
</dbReference>
<protein>
    <submittedName>
        <fullName evidence="2">Uncharacterized protein</fullName>
    </submittedName>
</protein>
<dbReference type="SUPFAM" id="SSF53448">
    <property type="entry name" value="Nucleotide-diphospho-sugar transferases"/>
    <property type="match status" value="1"/>
</dbReference>
<evidence type="ECO:0000256" key="1">
    <source>
        <dbReference type="SAM" id="MobiDB-lite"/>
    </source>
</evidence>
<dbReference type="InterPro" id="IPR029044">
    <property type="entry name" value="Nucleotide-diphossugar_trans"/>
</dbReference>
<gene>
    <name evidence="2" type="ordered locus">TREPR_2464</name>
</gene>
<dbReference type="KEGG" id="tpi:TREPR_2464"/>
<reference evidence="2 3" key="2">
    <citation type="journal article" date="2011" name="ISME J.">
        <title>RNA-seq reveals cooperative metabolic interactions between two termite-gut spirochete species in co-culture.</title>
        <authorList>
            <person name="Rosenthal A.Z."/>
            <person name="Matson E.G."/>
            <person name="Eldar A."/>
            <person name="Leadbetter J.R."/>
        </authorList>
    </citation>
    <scope>NUCLEOTIDE SEQUENCE [LARGE SCALE GENOMIC DNA]</scope>
    <source>
        <strain evidence="3">ATCC BAA-887 / DSM 12427 / ZAS-2</strain>
    </source>
</reference>
<evidence type="ECO:0000313" key="2">
    <source>
        <dbReference type="EMBL" id="AEF85981.1"/>
    </source>
</evidence>
<dbReference type="AlphaFoldDB" id="F5YH40"/>